<organism evidence="1">
    <name type="scientific">Salix viminalis</name>
    <name type="common">Common osier</name>
    <name type="synonym">Basket willow</name>
    <dbReference type="NCBI Taxonomy" id="40686"/>
    <lineage>
        <taxon>Eukaryota</taxon>
        <taxon>Viridiplantae</taxon>
        <taxon>Streptophyta</taxon>
        <taxon>Embryophyta</taxon>
        <taxon>Tracheophyta</taxon>
        <taxon>Spermatophyta</taxon>
        <taxon>Magnoliopsida</taxon>
        <taxon>eudicotyledons</taxon>
        <taxon>Gunneridae</taxon>
        <taxon>Pentapetalae</taxon>
        <taxon>rosids</taxon>
        <taxon>fabids</taxon>
        <taxon>Malpighiales</taxon>
        <taxon>Salicaceae</taxon>
        <taxon>Saliceae</taxon>
        <taxon>Salix</taxon>
    </lineage>
</organism>
<evidence type="ECO:0000313" key="1">
    <source>
        <dbReference type="EMBL" id="VFU33274.1"/>
    </source>
</evidence>
<dbReference type="GO" id="GO:0000380">
    <property type="term" value="P:alternative mRNA splicing, via spliceosome"/>
    <property type="evidence" value="ECO:0007669"/>
    <property type="project" value="TreeGrafter"/>
</dbReference>
<accession>A0A6N2LCY1</accession>
<dbReference type="AlphaFoldDB" id="A0A6N2LCY1"/>
<sequence length="365" mass="41297">MCGVVEVIDAGHRDLEVEYSPEPALFPHVSLKIFVVHLQYSVEDVLVPEQVYKPWASVLDDGNEIMGPSFSDISDCEVVMVAGLPASGKTTRTRNWADEYPEKLLVLLGRNLILDEMRIAVVAFPKPEDLEFRADKRFKEMGWSKDMSVPDELSDQHSVADSLDHFIRKFLLNSNEGSRGEFVEKWILAKFSSTSSIIVLWLPKHQPTIIELWLPKYLIRFTFLGLPCGTPCFPLPPSPAPCSSILEDITLLLRETANFRIVSPSIPRDFGDLTSKLKTGKSRRRKMAKPEKSEKYQSAGRKRFRSHMFYTPDHVMSLSKAADSLSSIHASNPTINPSYSLYITISTTERNLLAMFFCCYIELTA</sequence>
<dbReference type="EMBL" id="CAADRP010000890">
    <property type="protein sequence ID" value="VFU33274.1"/>
    <property type="molecule type" value="Genomic_DNA"/>
</dbReference>
<protein>
    <submittedName>
        <fullName evidence="1">Uncharacterized protein</fullName>
    </submittedName>
</protein>
<name>A0A6N2LCY1_SALVM</name>
<proteinExistence type="predicted"/>
<gene>
    <name evidence="1" type="ORF">SVIM_LOCUS151255</name>
</gene>
<dbReference type="GO" id="GO:0003723">
    <property type="term" value="F:RNA binding"/>
    <property type="evidence" value="ECO:0007669"/>
    <property type="project" value="TreeGrafter"/>
</dbReference>
<dbReference type="GO" id="GO:0005634">
    <property type="term" value="C:nucleus"/>
    <property type="evidence" value="ECO:0007669"/>
    <property type="project" value="TreeGrafter"/>
</dbReference>
<reference evidence="1" key="1">
    <citation type="submission" date="2019-03" db="EMBL/GenBank/DDBJ databases">
        <authorList>
            <person name="Mank J."/>
            <person name="Almeida P."/>
        </authorList>
    </citation>
    <scope>NUCLEOTIDE SEQUENCE</scope>
    <source>
        <strain evidence="1">78183</strain>
    </source>
</reference>
<dbReference type="PANTHER" id="PTHR12381">
    <property type="entry name" value="HETEROGENEOUS NUCLEAR RIBONUCLEOPROTEIN U FAMILY MEMBER"/>
    <property type="match status" value="1"/>
</dbReference>
<dbReference type="PANTHER" id="PTHR12381:SF56">
    <property type="entry name" value="B30.2_SPRY DOMAIN-CONTAINING PROTEIN-RELATED"/>
    <property type="match status" value="1"/>
</dbReference>